<dbReference type="Proteomes" id="UP000053593">
    <property type="component" value="Unassembled WGS sequence"/>
</dbReference>
<feature type="region of interest" description="Disordered" evidence="1">
    <location>
        <begin position="89"/>
        <end position="112"/>
    </location>
</feature>
<gene>
    <name evidence="3" type="ORF">GYMLUDRAFT_244537</name>
</gene>
<dbReference type="EMBL" id="KN834776">
    <property type="protein sequence ID" value="KIK60092.1"/>
    <property type="molecule type" value="Genomic_DNA"/>
</dbReference>
<dbReference type="PANTHER" id="PTHR35408:SF3">
    <property type="entry name" value="GLYCOSYLTRANSFERASE 2-LIKE DOMAIN-CONTAINING PROTEIN"/>
    <property type="match status" value="1"/>
</dbReference>
<evidence type="ECO:0000256" key="1">
    <source>
        <dbReference type="SAM" id="MobiDB-lite"/>
    </source>
</evidence>
<name>A0A0D0CN36_9AGAR</name>
<reference evidence="3 4" key="1">
    <citation type="submission" date="2014-04" db="EMBL/GenBank/DDBJ databases">
        <title>Evolutionary Origins and Diversification of the Mycorrhizal Mutualists.</title>
        <authorList>
            <consortium name="DOE Joint Genome Institute"/>
            <consortium name="Mycorrhizal Genomics Consortium"/>
            <person name="Kohler A."/>
            <person name="Kuo A."/>
            <person name="Nagy L.G."/>
            <person name="Floudas D."/>
            <person name="Copeland A."/>
            <person name="Barry K.W."/>
            <person name="Cichocki N."/>
            <person name="Veneault-Fourrey C."/>
            <person name="LaButti K."/>
            <person name="Lindquist E.A."/>
            <person name="Lipzen A."/>
            <person name="Lundell T."/>
            <person name="Morin E."/>
            <person name="Murat C."/>
            <person name="Riley R."/>
            <person name="Ohm R."/>
            <person name="Sun H."/>
            <person name="Tunlid A."/>
            <person name="Henrissat B."/>
            <person name="Grigoriev I.V."/>
            <person name="Hibbett D.S."/>
            <person name="Martin F."/>
        </authorList>
    </citation>
    <scope>NUCLEOTIDE SEQUENCE [LARGE SCALE GENOMIC DNA]</scope>
    <source>
        <strain evidence="3 4">FD-317 M1</strain>
    </source>
</reference>
<protein>
    <submittedName>
        <fullName evidence="3">Uncharacterized protein</fullName>
    </submittedName>
</protein>
<sequence length="475" mass="53220">MSIHHWPDSPSVLFLTSLALCRRLKSTETQKWNVTAEKAFIQGTGEREILTKEGRVGEHYPVSRIQGEFGIGNLAKFFAGASSTSTSTVAATDSCNSSTHGSSSDASHSYTPSFSQQQFENMDLLKERALQLAIEKIYQESGAVKKVFDPESGRKRSKLCIKTLDRQSPKCQARGTRRERWVKMVAIIQLEGELFFVPQTLRVCVSDGPPCRRDGCTPLLRKWHHPPYQEILKVRLSLTDELMEKSRCLSDMILPRDKEPFRTPGYSWLFPQSIDESDGKSKFWSEANVSDKLDLALRLLLECYTLRWATHSQGGCQFDCSGQACEVAGMRTPPYSGWWRRGPVSKQLQEFMQSAALGHYKTGVSAYMFSYCHIAAAATVRATLNYLLIGLGADPDRCYLHSFEILLASVVMFPALGNLSFTLLEYRLGHRAISSNAIKNLSWIPFFLFFFGSLSIRLSAASLAHTTCAFLSLPS</sequence>
<proteinExistence type="predicted"/>
<feature type="transmembrane region" description="Helical" evidence="2">
    <location>
        <begin position="446"/>
        <end position="473"/>
    </location>
</feature>
<evidence type="ECO:0000313" key="4">
    <source>
        <dbReference type="Proteomes" id="UP000053593"/>
    </source>
</evidence>
<organism evidence="3 4">
    <name type="scientific">Collybiopsis luxurians FD-317 M1</name>
    <dbReference type="NCBI Taxonomy" id="944289"/>
    <lineage>
        <taxon>Eukaryota</taxon>
        <taxon>Fungi</taxon>
        <taxon>Dikarya</taxon>
        <taxon>Basidiomycota</taxon>
        <taxon>Agaricomycotina</taxon>
        <taxon>Agaricomycetes</taxon>
        <taxon>Agaricomycetidae</taxon>
        <taxon>Agaricales</taxon>
        <taxon>Marasmiineae</taxon>
        <taxon>Omphalotaceae</taxon>
        <taxon>Collybiopsis</taxon>
        <taxon>Collybiopsis luxurians</taxon>
    </lineage>
</organism>
<keyword evidence="2" id="KW-1133">Transmembrane helix</keyword>
<dbReference type="PANTHER" id="PTHR35408">
    <property type="entry name" value="CHROMOSOME 15, WHOLE GENOME SHOTGUN SEQUENCE"/>
    <property type="match status" value="1"/>
</dbReference>
<keyword evidence="4" id="KW-1185">Reference proteome</keyword>
<accession>A0A0D0CN36</accession>
<feature type="compositionally biased region" description="Low complexity" evidence="1">
    <location>
        <begin position="89"/>
        <end position="109"/>
    </location>
</feature>
<keyword evidence="2" id="KW-0812">Transmembrane</keyword>
<dbReference type="OrthoDB" id="38531at2759"/>
<dbReference type="HOGENOM" id="CLU_574982_0_0_1"/>
<dbReference type="AlphaFoldDB" id="A0A0D0CN36"/>
<feature type="transmembrane region" description="Helical" evidence="2">
    <location>
        <begin position="405"/>
        <end position="426"/>
    </location>
</feature>
<evidence type="ECO:0000256" key="2">
    <source>
        <dbReference type="SAM" id="Phobius"/>
    </source>
</evidence>
<evidence type="ECO:0000313" key="3">
    <source>
        <dbReference type="EMBL" id="KIK60092.1"/>
    </source>
</evidence>
<keyword evidence="2" id="KW-0472">Membrane</keyword>